<evidence type="ECO:0000256" key="4">
    <source>
        <dbReference type="ARBA" id="ARBA00022982"/>
    </source>
</evidence>
<evidence type="ECO:0000256" key="10">
    <source>
        <dbReference type="PIRSR" id="PIRSR000077-4"/>
    </source>
</evidence>
<evidence type="ECO:0000313" key="12">
    <source>
        <dbReference type="EMBL" id="PPI88358.1"/>
    </source>
</evidence>
<dbReference type="PANTHER" id="PTHR45663:SF11">
    <property type="entry name" value="GEO12009P1"/>
    <property type="match status" value="1"/>
</dbReference>
<feature type="site" description="Contributes to redox potential value" evidence="9">
    <location>
        <position position="35"/>
    </location>
</feature>
<dbReference type="InterPro" id="IPR005746">
    <property type="entry name" value="Thioredoxin"/>
</dbReference>
<dbReference type="SUPFAM" id="SSF52833">
    <property type="entry name" value="Thioredoxin-like"/>
    <property type="match status" value="1"/>
</dbReference>
<evidence type="ECO:0000256" key="8">
    <source>
        <dbReference type="PIRNR" id="PIRNR000077"/>
    </source>
</evidence>
<feature type="site" description="Deprotonates C-terminal active site Cys" evidence="9">
    <location>
        <position position="28"/>
    </location>
</feature>
<name>A0A2P5T1A9_9GAMM</name>
<reference evidence="12 13" key="1">
    <citation type="journal article" date="2018" name="Genome Biol. Evol.">
        <title>Cladogenesis and Genomic Streamlining in Extracellular Endosymbionts of Tropical Stink Bugs.</title>
        <authorList>
            <person name="Otero-Bravo A."/>
            <person name="Goffredi S."/>
            <person name="Sabree Z.L."/>
        </authorList>
    </citation>
    <scope>NUCLEOTIDE SEQUENCE [LARGE SCALE GENOMIC DNA]</scope>
    <source>
        <strain evidence="12 13">SoEO</strain>
    </source>
</reference>
<evidence type="ECO:0000256" key="5">
    <source>
        <dbReference type="ARBA" id="ARBA00023157"/>
    </source>
</evidence>
<dbReference type="PRINTS" id="PR00421">
    <property type="entry name" value="THIOREDOXIN"/>
</dbReference>
<dbReference type="AlphaFoldDB" id="A0A2P5T1A9"/>
<feature type="active site" description="Nucleophile" evidence="9">
    <location>
        <position position="37"/>
    </location>
</feature>
<evidence type="ECO:0000256" key="1">
    <source>
        <dbReference type="ARBA" id="ARBA00003318"/>
    </source>
</evidence>
<dbReference type="Gene3D" id="3.40.30.10">
    <property type="entry name" value="Glutaredoxin"/>
    <property type="match status" value="1"/>
</dbReference>
<accession>A0A2P5T1A9</accession>
<dbReference type="NCBIfam" id="NF006898">
    <property type="entry name" value="PRK09381.1"/>
    <property type="match status" value="1"/>
</dbReference>
<comment type="caution">
    <text evidence="12">The sequence shown here is derived from an EMBL/GenBank/DDBJ whole genome shotgun (WGS) entry which is preliminary data.</text>
</comment>
<keyword evidence="3" id="KW-0813">Transport</keyword>
<evidence type="ECO:0000256" key="2">
    <source>
        <dbReference type="ARBA" id="ARBA00008987"/>
    </source>
</evidence>
<dbReference type="PIRSF" id="PIRSF000077">
    <property type="entry name" value="Thioredoxin"/>
    <property type="match status" value="1"/>
</dbReference>
<feature type="domain" description="Thioredoxin" evidence="11">
    <location>
        <begin position="1"/>
        <end position="110"/>
    </location>
</feature>
<feature type="active site" description="Nucleophile" evidence="9">
    <location>
        <position position="34"/>
    </location>
</feature>
<feature type="site" description="Contributes to redox potential value" evidence="9">
    <location>
        <position position="36"/>
    </location>
</feature>
<dbReference type="FunFam" id="3.40.30.10:FF:000001">
    <property type="entry name" value="Thioredoxin"/>
    <property type="match status" value="1"/>
</dbReference>
<dbReference type="InterPro" id="IPR013766">
    <property type="entry name" value="Thioredoxin_domain"/>
</dbReference>
<organism evidence="12 13">
    <name type="scientific">Candidatus Pantoea edessiphila</name>
    <dbReference type="NCBI Taxonomy" id="2044610"/>
    <lineage>
        <taxon>Bacteria</taxon>
        <taxon>Pseudomonadati</taxon>
        <taxon>Pseudomonadota</taxon>
        <taxon>Gammaproteobacteria</taxon>
        <taxon>Enterobacterales</taxon>
        <taxon>Erwiniaceae</taxon>
        <taxon>Pantoea</taxon>
    </lineage>
</organism>
<dbReference type="GO" id="GO:0045454">
    <property type="term" value="P:cell redox homeostasis"/>
    <property type="evidence" value="ECO:0007669"/>
    <property type="project" value="TreeGrafter"/>
</dbReference>
<comment type="similarity">
    <text evidence="2 8">Belongs to the thioredoxin family.</text>
</comment>
<dbReference type="NCBIfam" id="TIGR01068">
    <property type="entry name" value="thioredoxin"/>
    <property type="match status" value="1"/>
</dbReference>
<evidence type="ECO:0000256" key="3">
    <source>
        <dbReference type="ARBA" id="ARBA00022448"/>
    </source>
</evidence>
<dbReference type="InterPro" id="IPR036249">
    <property type="entry name" value="Thioredoxin-like_sf"/>
</dbReference>
<dbReference type="GO" id="GO:0015035">
    <property type="term" value="F:protein-disulfide reductase activity"/>
    <property type="evidence" value="ECO:0007669"/>
    <property type="project" value="UniProtKB-UniRule"/>
</dbReference>
<dbReference type="EMBL" id="PDKR01000006">
    <property type="protein sequence ID" value="PPI88358.1"/>
    <property type="molecule type" value="Genomic_DNA"/>
</dbReference>
<dbReference type="PANTHER" id="PTHR45663">
    <property type="entry name" value="GEO12009P1"/>
    <property type="match status" value="1"/>
</dbReference>
<protein>
    <recommendedName>
        <fullName evidence="7 8">Thioredoxin</fullName>
    </recommendedName>
</protein>
<evidence type="ECO:0000259" key="11">
    <source>
        <dbReference type="PROSITE" id="PS51352"/>
    </source>
</evidence>
<dbReference type="GO" id="GO:0005829">
    <property type="term" value="C:cytosol"/>
    <property type="evidence" value="ECO:0007669"/>
    <property type="project" value="TreeGrafter"/>
</dbReference>
<gene>
    <name evidence="12" type="primary">trxA</name>
    <name evidence="12" type="ORF">CRV09_03415</name>
</gene>
<dbReference type="OrthoDB" id="9790390at2"/>
<dbReference type="InterPro" id="IPR017937">
    <property type="entry name" value="Thioredoxin_CS"/>
</dbReference>
<dbReference type="RefSeq" id="WP_136132758.1">
    <property type="nucleotide sequence ID" value="NZ_PDKR01000006.1"/>
</dbReference>
<keyword evidence="6 10" id="KW-0676">Redox-active center</keyword>
<sequence length="111" mass="12503">MNSNKIIYLSDNNFDENILKDGVTALVDFWAEWCGPCRTMSPILDEISEEYDSKLIVAKINVDDNSNKAQKYGVRGIPTLMLFKNGKNIATKVGSLSKSQLKEFLDNNLIK</sequence>
<dbReference type="Pfam" id="PF00085">
    <property type="entry name" value="Thioredoxin"/>
    <property type="match status" value="1"/>
</dbReference>
<keyword evidence="4" id="KW-0249">Electron transport</keyword>
<evidence type="ECO:0000256" key="9">
    <source>
        <dbReference type="PIRSR" id="PIRSR000077-1"/>
    </source>
</evidence>
<evidence type="ECO:0000256" key="6">
    <source>
        <dbReference type="ARBA" id="ARBA00023284"/>
    </source>
</evidence>
<comment type="function">
    <text evidence="1">Participates in various redox reactions through the reversible oxidation of its active center dithiol to a disulfide and catalyzes dithiol-disulfide exchange reactions.</text>
</comment>
<keyword evidence="5 10" id="KW-1015">Disulfide bond</keyword>
<proteinExistence type="inferred from homology"/>
<dbReference type="PROSITE" id="PS00194">
    <property type="entry name" value="THIOREDOXIN_1"/>
    <property type="match status" value="1"/>
</dbReference>
<evidence type="ECO:0000256" key="7">
    <source>
        <dbReference type="NCBIfam" id="TIGR01068"/>
    </source>
</evidence>
<dbReference type="PROSITE" id="PS51352">
    <property type="entry name" value="THIOREDOXIN_2"/>
    <property type="match status" value="1"/>
</dbReference>
<dbReference type="Proteomes" id="UP000295937">
    <property type="component" value="Unassembled WGS sequence"/>
</dbReference>
<dbReference type="CDD" id="cd02947">
    <property type="entry name" value="TRX_family"/>
    <property type="match status" value="1"/>
</dbReference>
<feature type="disulfide bond" description="Redox-active" evidence="10">
    <location>
        <begin position="34"/>
        <end position="37"/>
    </location>
</feature>
<evidence type="ECO:0000313" key="13">
    <source>
        <dbReference type="Proteomes" id="UP000295937"/>
    </source>
</evidence>